<dbReference type="AlphaFoldDB" id="J0QT87"/>
<comment type="subcellular location">
    <subcellularLocation>
        <location evidence="5">Cytoplasm</location>
    </subcellularLocation>
</comment>
<proteinExistence type="inferred from homology"/>
<dbReference type="InterPro" id="IPR001362">
    <property type="entry name" value="Glyco_hydro_32"/>
</dbReference>
<dbReference type="NCBIfam" id="TIGR01322">
    <property type="entry name" value="scrB_fam"/>
    <property type="match status" value="1"/>
</dbReference>
<dbReference type="SUPFAM" id="SSF75005">
    <property type="entry name" value="Arabinanase/levansucrase/invertase"/>
    <property type="match status" value="1"/>
</dbReference>
<dbReference type="RefSeq" id="WP_008040195.1">
    <property type="nucleotide sequence ID" value="NZ_JH725147.1"/>
</dbReference>
<dbReference type="GO" id="GO:0005737">
    <property type="term" value="C:cytoplasm"/>
    <property type="evidence" value="ECO:0007669"/>
    <property type="project" value="UniProtKB-SubCell"/>
</dbReference>
<dbReference type="GO" id="GO:0005985">
    <property type="term" value="P:sucrose metabolic process"/>
    <property type="evidence" value="ECO:0007669"/>
    <property type="project" value="UniProtKB-UniPathway"/>
</dbReference>
<dbReference type="Gene3D" id="2.60.120.560">
    <property type="entry name" value="Exo-inulinase, domain 1"/>
    <property type="match status" value="1"/>
</dbReference>
<evidence type="ECO:0000256" key="3">
    <source>
        <dbReference type="ARBA" id="ARBA00023295"/>
    </source>
</evidence>
<evidence type="ECO:0000256" key="2">
    <source>
        <dbReference type="ARBA" id="ARBA00022801"/>
    </source>
</evidence>
<keyword evidence="9" id="KW-1185">Reference proteome</keyword>
<evidence type="ECO:0000256" key="1">
    <source>
        <dbReference type="ARBA" id="ARBA00009902"/>
    </source>
</evidence>
<reference evidence="8 9" key="1">
    <citation type="submission" date="2012-03" db="EMBL/GenBank/DDBJ databases">
        <title>The Genome Sequence of Bartonella tamiae Th239.</title>
        <authorList>
            <consortium name="The Broad Institute Genome Sequencing Platform"/>
            <consortium name="The Broad Institute Genome Sequencing Center for Infectious Disease"/>
            <person name="Feldgarden M."/>
            <person name="Kirby J."/>
            <person name="Kosoy M."/>
            <person name="Birtles R."/>
            <person name="Probert W.S."/>
            <person name="Chiaraviglio L."/>
            <person name="Young S.K."/>
            <person name="Zeng Q."/>
            <person name="Gargeya S."/>
            <person name="Fitzgerald M."/>
            <person name="Haas B."/>
            <person name="Abouelleil A."/>
            <person name="Alvarado L."/>
            <person name="Arachchi H.M."/>
            <person name="Berlin A."/>
            <person name="Chapman S.B."/>
            <person name="Gearin G."/>
            <person name="Goldberg J."/>
            <person name="Griggs A."/>
            <person name="Gujja S."/>
            <person name="Hansen M."/>
            <person name="Heiman D."/>
            <person name="Howarth C."/>
            <person name="Larimer J."/>
            <person name="Lui A."/>
            <person name="MacDonald P.J.P."/>
            <person name="McCowen C."/>
            <person name="Montmayeur A."/>
            <person name="Murphy C."/>
            <person name="Neiman D."/>
            <person name="Pearson M."/>
            <person name="Priest M."/>
            <person name="Roberts A."/>
            <person name="Saif S."/>
            <person name="Shea T."/>
            <person name="Sisk P."/>
            <person name="Stolte C."/>
            <person name="Sykes S."/>
            <person name="Wortman J."/>
            <person name="Nusbaum C."/>
            <person name="Birren B."/>
        </authorList>
    </citation>
    <scope>NUCLEOTIDE SEQUENCE [LARGE SCALE GENOMIC DNA]</scope>
    <source>
        <strain evidence="8 9">Th239</strain>
    </source>
</reference>
<dbReference type="Pfam" id="PF00251">
    <property type="entry name" value="Glyco_hydro_32N"/>
    <property type="match status" value="1"/>
</dbReference>
<organism evidence="8 9">
    <name type="scientific">Bartonella tamiae Th239</name>
    <dbReference type="NCBI Taxonomy" id="1094558"/>
    <lineage>
        <taxon>Bacteria</taxon>
        <taxon>Pseudomonadati</taxon>
        <taxon>Pseudomonadota</taxon>
        <taxon>Alphaproteobacteria</taxon>
        <taxon>Hyphomicrobiales</taxon>
        <taxon>Bartonellaceae</taxon>
        <taxon>Bartonella</taxon>
    </lineage>
</organism>
<dbReference type="PROSITE" id="PS00609">
    <property type="entry name" value="GLYCOSYL_HYDROL_F32"/>
    <property type="match status" value="1"/>
</dbReference>
<feature type="domain" description="Glycosyl hydrolase family 32 N-terminal" evidence="6">
    <location>
        <begin position="28"/>
        <end position="326"/>
    </location>
</feature>
<dbReference type="InterPro" id="IPR051214">
    <property type="entry name" value="GH32_Enzymes"/>
</dbReference>
<accession>J0QT87</accession>
<dbReference type="Proteomes" id="UP000008952">
    <property type="component" value="Unassembled WGS sequence"/>
</dbReference>
<keyword evidence="5" id="KW-0119">Carbohydrate metabolism</keyword>
<dbReference type="Gene3D" id="2.115.10.20">
    <property type="entry name" value="Glycosyl hydrolase domain, family 43"/>
    <property type="match status" value="1"/>
</dbReference>
<protein>
    <recommendedName>
        <fullName evidence="4">Sucrose-6-phosphate hydrolase</fullName>
        <ecNumber evidence="4">3.2.1.26</ecNumber>
    </recommendedName>
    <alternativeName>
        <fullName evidence="5">Invertase</fullName>
    </alternativeName>
</protein>
<dbReference type="PANTHER" id="PTHR43101:SF1">
    <property type="entry name" value="BETA-FRUCTOSIDASE"/>
    <property type="match status" value="1"/>
</dbReference>
<dbReference type="InterPro" id="IPR013189">
    <property type="entry name" value="Glyco_hydro_32_C"/>
</dbReference>
<dbReference type="InterPro" id="IPR023296">
    <property type="entry name" value="Glyco_hydro_beta-prop_sf"/>
</dbReference>
<gene>
    <name evidence="8" type="ORF">ME5_01647</name>
</gene>
<name>J0QT87_9HYPH</name>
<dbReference type="InterPro" id="IPR006232">
    <property type="entry name" value="Suc6P_hydrolase"/>
</dbReference>
<sequence>MSNHTEDATRFVTALSEKVNKRYYPNYHLAPPAGWINDPNGLILFKGEYHAFYQHYPYSGQRGPMHWGHAVSKDLITWEHKPVAFAPGEGDDRDGVFSGSAVDNNGVLTILYTGHVLLEETQDSSTARQVQMLATSEDGIHFTKHGTVIEPPEHVYHFRDPKVWWDGKQWKMIVGASEDNRGQVWIYHSDDLRNWQFEQVLLKAKDNQGWMWECPDFVQIGDRWVLIVSPMGMEREGFKYNNKMQVGYFVGHFENNTFVVDQDFTELDNGLDFYAPQSFSGTDEPIMFGWFSMPETLIPEQEDHWASCFTLPRVLRRDGNALLQVPLPALKTLRQDHTHFSNIELRNQNLLTSLQTQSCEISLRLNLVESNAERYGIIVGNNEKTGEGLRILVNNQDRRLYLDRSLMKTGSLGQRSIPLEAGEILDLTIYVDQSTCEIYVNGGKHVLSCRFYGQDIGHLALLAENGTMKVETLDHWKMRNIWLPYFTNI</sequence>
<dbReference type="eggNOG" id="COG1621">
    <property type="taxonomic scope" value="Bacteria"/>
</dbReference>
<dbReference type="UniPathway" id="UPA00238"/>
<comment type="catalytic activity">
    <reaction evidence="4">
        <text>Hydrolysis of terminal non-reducing beta-D-fructofuranoside residues in beta-D-fructofuranosides.</text>
        <dbReference type="EC" id="3.2.1.26"/>
    </reaction>
</comment>
<comment type="similarity">
    <text evidence="1 4">Belongs to the glycosyl hydrolase 32 family.</text>
</comment>
<comment type="caution">
    <text evidence="8">The sequence shown here is derived from an EMBL/GenBank/DDBJ whole genome shotgun (WGS) entry which is preliminary data.</text>
</comment>
<keyword evidence="3 4" id="KW-0326">Glycosidase</keyword>
<evidence type="ECO:0000313" key="8">
    <source>
        <dbReference type="EMBL" id="EJF89096.1"/>
    </source>
</evidence>
<dbReference type="InterPro" id="IPR013320">
    <property type="entry name" value="ConA-like_dom_sf"/>
</dbReference>
<dbReference type="PANTHER" id="PTHR43101">
    <property type="entry name" value="BETA-FRUCTOSIDASE"/>
    <property type="match status" value="1"/>
</dbReference>
<feature type="domain" description="Glycosyl hydrolase family 32 C-terminal" evidence="7">
    <location>
        <begin position="330"/>
        <end position="477"/>
    </location>
</feature>
<evidence type="ECO:0000256" key="4">
    <source>
        <dbReference type="RuleBase" id="RU362110"/>
    </source>
</evidence>
<evidence type="ECO:0000313" key="9">
    <source>
        <dbReference type="Proteomes" id="UP000008952"/>
    </source>
</evidence>
<comment type="pathway">
    <text evidence="5">Glycan biosynthesis; sucrose metabolism.</text>
</comment>
<evidence type="ECO:0000259" key="6">
    <source>
        <dbReference type="Pfam" id="PF00251"/>
    </source>
</evidence>
<evidence type="ECO:0000256" key="5">
    <source>
        <dbReference type="RuleBase" id="RU365015"/>
    </source>
</evidence>
<evidence type="ECO:0000259" key="7">
    <source>
        <dbReference type="Pfam" id="PF08244"/>
    </source>
</evidence>
<keyword evidence="2 4" id="KW-0378">Hydrolase</keyword>
<dbReference type="SUPFAM" id="SSF49899">
    <property type="entry name" value="Concanavalin A-like lectins/glucanases"/>
    <property type="match status" value="1"/>
</dbReference>
<dbReference type="GO" id="GO:0004564">
    <property type="term" value="F:beta-fructofuranosidase activity"/>
    <property type="evidence" value="ECO:0007669"/>
    <property type="project" value="UniProtKB-EC"/>
</dbReference>
<dbReference type="EC" id="3.2.1.26" evidence="4"/>
<dbReference type="InterPro" id="IPR013148">
    <property type="entry name" value="Glyco_hydro_32_N"/>
</dbReference>
<dbReference type="SMART" id="SM00640">
    <property type="entry name" value="Glyco_32"/>
    <property type="match status" value="1"/>
</dbReference>
<dbReference type="PATRIC" id="fig|1094558.3.peg.1766"/>
<dbReference type="STRING" id="1094558.ME5_01647"/>
<dbReference type="HOGENOM" id="CLU_001528_7_0_5"/>
<dbReference type="InterPro" id="IPR018053">
    <property type="entry name" value="Glyco_hydro_32_AS"/>
</dbReference>
<dbReference type="EMBL" id="AIMB01000008">
    <property type="protein sequence ID" value="EJF89096.1"/>
    <property type="molecule type" value="Genomic_DNA"/>
</dbReference>
<dbReference type="CDD" id="cd08996">
    <property type="entry name" value="GH32_FFase"/>
    <property type="match status" value="1"/>
</dbReference>
<dbReference type="Pfam" id="PF08244">
    <property type="entry name" value="Glyco_hydro_32C"/>
    <property type="match status" value="1"/>
</dbReference>
<comment type="function">
    <text evidence="5">Enables the bacterium to metabolize sucrose as a sole carbon source.</text>
</comment>
<dbReference type="OrthoDB" id="9801455at2"/>
<keyword evidence="5" id="KW-0963">Cytoplasm</keyword>